<dbReference type="InterPro" id="IPR013083">
    <property type="entry name" value="Znf_RING/FYVE/PHD"/>
</dbReference>
<feature type="region of interest" description="Disordered" evidence="5">
    <location>
        <begin position="372"/>
        <end position="408"/>
    </location>
</feature>
<feature type="region of interest" description="Disordered" evidence="5">
    <location>
        <begin position="704"/>
        <end position="752"/>
    </location>
</feature>
<feature type="compositionally biased region" description="Low complexity" evidence="5">
    <location>
        <begin position="514"/>
        <end position="527"/>
    </location>
</feature>
<proteinExistence type="predicted"/>
<feature type="compositionally biased region" description="Basic and acidic residues" evidence="5">
    <location>
        <begin position="302"/>
        <end position="325"/>
    </location>
</feature>
<comment type="caution">
    <text evidence="7">The sequence shown here is derived from an EMBL/GenBank/DDBJ whole genome shotgun (WGS) entry which is preliminary data.</text>
</comment>
<feature type="region of interest" description="Disordered" evidence="5">
    <location>
        <begin position="586"/>
        <end position="674"/>
    </location>
</feature>
<feature type="region of interest" description="Disordered" evidence="5">
    <location>
        <begin position="794"/>
        <end position="845"/>
    </location>
</feature>
<reference evidence="7 8" key="1">
    <citation type="submission" date="2017-05" db="EMBL/GenBank/DDBJ databases">
        <title>The Genome Sequence of Tsuchiyaea wingfieldii DSM 27421.</title>
        <authorList>
            <person name="Cuomo C."/>
            <person name="Passer A."/>
            <person name="Billmyre B."/>
            <person name="Heitman J."/>
        </authorList>
    </citation>
    <scope>NUCLEOTIDE SEQUENCE [LARGE SCALE GENOMIC DNA]</scope>
    <source>
        <strain evidence="7 8">DSM 27421</strain>
    </source>
</reference>
<dbReference type="CDD" id="cd16461">
    <property type="entry name" value="RING-H2_EL5-like"/>
    <property type="match status" value="1"/>
</dbReference>
<evidence type="ECO:0000256" key="3">
    <source>
        <dbReference type="ARBA" id="ARBA00022833"/>
    </source>
</evidence>
<protein>
    <recommendedName>
        <fullName evidence="6">RING-type domain-containing protein</fullName>
    </recommendedName>
</protein>
<evidence type="ECO:0000313" key="8">
    <source>
        <dbReference type="Proteomes" id="UP000322245"/>
    </source>
</evidence>
<feature type="compositionally biased region" description="Pro residues" evidence="5">
    <location>
        <begin position="114"/>
        <end position="124"/>
    </location>
</feature>
<feature type="compositionally biased region" description="Low complexity" evidence="5">
    <location>
        <begin position="538"/>
        <end position="549"/>
    </location>
</feature>
<dbReference type="SUPFAM" id="SSF57850">
    <property type="entry name" value="RING/U-box"/>
    <property type="match status" value="1"/>
</dbReference>
<feature type="domain" description="RING-type" evidence="6">
    <location>
        <begin position="969"/>
        <end position="1011"/>
    </location>
</feature>
<keyword evidence="1" id="KW-0479">Metal-binding</keyword>
<feature type="compositionally biased region" description="Low complexity" evidence="5">
    <location>
        <begin position="1037"/>
        <end position="1051"/>
    </location>
</feature>
<dbReference type="PANTHER" id="PTHR45931">
    <property type="entry name" value="SI:CH211-59O9.10"/>
    <property type="match status" value="1"/>
</dbReference>
<dbReference type="PROSITE" id="PS50089">
    <property type="entry name" value="ZF_RING_2"/>
    <property type="match status" value="1"/>
</dbReference>
<dbReference type="InterPro" id="IPR051834">
    <property type="entry name" value="RING_finger_E3_ligase"/>
</dbReference>
<dbReference type="SMART" id="SM00184">
    <property type="entry name" value="RING"/>
    <property type="match status" value="1"/>
</dbReference>
<organism evidence="7 8">
    <name type="scientific">Cryptococcus floricola</name>
    <dbReference type="NCBI Taxonomy" id="2591691"/>
    <lineage>
        <taxon>Eukaryota</taxon>
        <taxon>Fungi</taxon>
        <taxon>Dikarya</taxon>
        <taxon>Basidiomycota</taxon>
        <taxon>Agaricomycotina</taxon>
        <taxon>Tremellomycetes</taxon>
        <taxon>Tremellales</taxon>
        <taxon>Cryptococcaceae</taxon>
        <taxon>Cryptococcus</taxon>
    </lineage>
</organism>
<evidence type="ECO:0000256" key="2">
    <source>
        <dbReference type="ARBA" id="ARBA00022771"/>
    </source>
</evidence>
<accession>A0A5D3AR67</accession>
<evidence type="ECO:0000313" key="7">
    <source>
        <dbReference type="EMBL" id="TYJ52570.1"/>
    </source>
</evidence>
<feature type="compositionally biased region" description="Basic and acidic residues" evidence="5">
    <location>
        <begin position="79"/>
        <end position="92"/>
    </location>
</feature>
<feature type="compositionally biased region" description="Basic and acidic residues" evidence="5">
    <location>
        <begin position="213"/>
        <end position="225"/>
    </location>
</feature>
<feature type="compositionally biased region" description="Low complexity" evidence="5">
    <location>
        <begin position="648"/>
        <end position="669"/>
    </location>
</feature>
<evidence type="ECO:0000259" key="6">
    <source>
        <dbReference type="PROSITE" id="PS50089"/>
    </source>
</evidence>
<dbReference type="EMBL" id="NIDF01000127">
    <property type="protein sequence ID" value="TYJ52570.1"/>
    <property type="molecule type" value="Genomic_DNA"/>
</dbReference>
<evidence type="ECO:0000256" key="1">
    <source>
        <dbReference type="ARBA" id="ARBA00022723"/>
    </source>
</evidence>
<keyword evidence="3" id="KW-0862">Zinc</keyword>
<evidence type="ECO:0000256" key="5">
    <source>
        <dbReference type="SAM" id="MobiDB-lite"/>
    </source>
</evidence>
<feature type="compositionally biased region" description="Low complexity" evidence="5">
    <location>
        <begin position="438"/>
        <end position="452"/>
    </location>
</feature>
<keyword evidence="2 4" id="KW-0863">Zinc-finger</keyword>
<feature type="compositionally biased region" description="Low complexity" evidence="5">
    <location>
        <begin position="255"/>
        <end position="271"/>
    </location>
</feature>
<gene>
    <name evidence="7" type="ORF">B9479_006820</name>
</gene>
<feature type="compositionally biased region" description="Low complexity" evidence="5">
    <location>
        <begin position="1"/>
        <end position="13"/>
    </location>
</feature>
<dbReference type="Pfam" id="PF13639">
    <property type="entry name" value="zf-RING_2"/>
    <property type="match status" value="1"/>
</dbReference>
<sequence length="1057" mass="112019">MGSSQSQPSRTSPPNLPPPPRRRPNNPLSSIRRLSTLGRRGASPVASTSTSHGEPMQVERTTSSGGGKRSRQGSTAEGHTNETERKKARMGEAEAGSSGDVSMADANEYSTPQPAEPYPQPGLAPPLSTAGGAPMSPAGSHDSLTEERMSTIDTIRSTLGPDWPLPDTPSAAEVERLTRRQLANRTEEPSSFSSGPSQPPPTGSSSSGGESVLRTHDSTDPHVAEARASLQRATAQAQLLADRIATLSQQLNRIPSPSSSRPSSSSSRPSSLSQVPTPDQGPAPAPAVGSSREGMMRHLHRRLNDARSQLRDTERQLDATRERLDTGGARRRRVPTGAVLVIQGLAQTGVGEEAPGSGNEDFEDDFLRDTAMDEDTPAQARPRERRASEGDSRRPSGSREERQDASLESQARMIGGLLTQVFLSSKSVAAAATATTLLAPGGNRPSLASALAPPRPSPSSTLESLLNRIRPNRQQAAERQEEEERERERERAQSVEASLGTYLRNVLRDNRVGSTSSSSSPSTTAMSPNPPTQASEPTFTSESTASTNESAEEAEEAISSGFQRFLEDLQVDLAVAVREFAGPLPAAPNVEASEETGPQDTAEASMDIDQGPVHDTGSTPPNTTSPPPPPSSEPPIPSFHPQLAQNQPSTPSSSSSTRPTVPTVPTAVTGGYDGVPRRMNFFRAHMFPAIDAYTARAVEGPLRGGAGAQASGQAEQSPSSAASPNNPQNASSEGQAESSSNAQEPAQPQPEPLIPTIFIGVRNIRHDAIMSTEDLVSHPNFPFVNGEVPARDVSAEAGSSLREGEGSVGEETVHAAEEEEEEDGSVGGRDEGRRTRASSAPPARQSLRERIFSHLRRPHIIPVSSPSASPNTPSHSTSNTPATINTYLIYIIGANYPPAHPILRMPSLVHGGEMSDEELRLVGEILGPVKAPTVAKGDIEKSGLRVVKGGDMKKEGDEGRVLESCAERCLVCLSDYEPEEDCRILACRHAFHQDCVDHWLTQGRNSCPACRAEAVETKPSWSAQEATAPQAPEVPLAAAAGTSASTTTRTSTMDELD</sequence>
<feature type="region of interest" description="Disordered" evidence="5">
    <location>
        <begin position="438"/>
        <end position="550"/>
    </location>
</feature>
<dbReference type="GO" id="GO:0061630">
    <property type="term" value="F:ubiquitin protein ligase activity"/>
    <property type="evidence" value="ECO:0007669"/>
    <property type="project" value="TreeGrafter"/>
</dbReference>
<feature type="compositionally biased region" description="Basic and acidic residues" evidence="5">
    <location>
        <begin position="381"/>
        <end position="405"/>
    </location>
</feature>
<dbReference type="InterPro" id="IPR001841">
    <property type="entry name" value="Znf_RING"/>
</dbReference>
<feature type="compositionally biased region" description="Low complexity" evidence="5">
    <location>
        <begin position="226"/>
        <end position="243"/>
    </location>
</feature>
<dbReference type="Proteomes" id="UP000322245">
    <property type="component" value="Unassembled WGS sequence"/>
</dbReference>
<dbReference type="GO" id="GO:0008270">
    <property type="term" value="F:zinc ion binding"/>
    <property type="evidence" value="ECO:0007669"/>
    <property type="project" value="UniProtKB-KW"/>
</dbReference>
<feature type="region of interest" description="Disordered" evidence="5">
    <location>
        <begin position="1019"/>
        <end position="1057"/>
    </location>
</feature>
<keyword evidence="8" id="KW-1185">Reference proteome</keyword>
<evidence type="ECO:0000256" key="4">
    <source>
        <dbReference type="PROSITE-ProRule" id="PRU00175"/>
    </source>
</evidence>
<dbReference type="FunFam" id="3.30.40.10:FF:000728">
    <property type="entry name" value="Unplaced genomic scaffold supercont1.4, whole genome shotgun sequence"/>
    <property type="match status" value="1"/>
</dbReference>
<name>A0A5D3AR67_9TREE</name>
<dbReference type="GO" id="GO:0006511">
    <property type="term" value="P:ubiquitin-dependent protein catabolic process"/>
    <property type="evidence" value="ECO:0007669"/>
    <property type="project" value="TreeGrafter"/>
</dbReference>
<feature type="compositionally biased region" description="Low complexity" evidence="5">
    <location>
        <begin position="708"/>
        <end position="733"/>
    </location>
</feature>
<dbReference type="AlphaFoldDB" id="A0A5D3AR67"/>
<dbReference type="GO" id="GO:0005634">
    <property type="term" value="C:nucleus"/>
    <property type="evidence" value="ECO:0007669"/>
    <property type="project" value="TreeGrafter"/>
</dbReference>
<dbReference type="PANTHER" id="PTHR45931:SF3">
    <property type="entry name" value="RING ZINC FINGER-CONTAINING PROTEIN"/>
    <property type="match status" value="1"/>
</dbReference>
<feature type="region of interest" description="Disordered" evidence="5">
    <location>
        <begin position="1"/>
        <end position="331"/>
    </location>
</feature>
<feature type="compositionally biased region" description="Pro residues" evidence="5">
    <location>
        <begin position="623"/>
        <end position="638"/>
    </location>
</feature>
<dbReference type="Gene3D" id="3.30.40.10">
    <property type="entry name" value="Zinc/RING finger domain, C3HC4 (zinc finger)"/>
    <property type="match status" value="1"/>
</dbReference>